<protein>
    <submittedName>
        <fullName evidence="1">Uncharacterized protein</fullName>
    </submittedName>
</protein>
<comment type="caution">
    <text evidence="1">The sequence shown here is derived from an EMBL/GenBank/DDBJ whole genome shotgun (WGS) entry which is preliminary data.</text>
</comment>
<accession>A0ABQ0WKV5</accession>
<dbReference type="EMBL" id="BJXU01000182">
    <property type="protein sequence ID" value="GEN26013.1"/>
    <property type="molecule type" value="Genomic_DNA"/>
</dbReference>
<gene>
    <name evidence="1" type="ORF">HCU01_39620</name>
</gene>
<name>A0ABQ0WKV5_9GAMM</name>
<organism evidence="1 2">
    <name type="scientific">Halomonas cupida</name>
    <dbReference type="NCBI Taxonomy" id="44933"/>
    <lineage>
        <taxon>Bacteria</taxon>
        <taxon>Pseudomonadati</taxon>
        <taxon>Pseudomonadota</taxon>
        <taxon>Gammaproteobacteria</taxon>
        <taxon>Oceanospirillales</taxon>
        <taxon>Halomonadaceae</taxon>
        <taxon>Halomonas</taxon>
    </lineage>
</organism>
<keyword evidence="2" id="KW-1185">Reference proteome</keyword>
<reference evidence="1 2" key="1">
    <citation type="submission" date="2019-07" db="EMBL/GenBank/DDBJ databases">
        <title>Whole genome shotgun sequence of Halomonas cupida NBRC 102219.</title>
        <authorList>
            <person name="Hosoyama A."/>
            <person name="Uohara A."/>
            <person name="Ohji S."/>
            <person name="Ichikawa N."/>
        </authorList>
    </citation>
    <scope>NUCLEOTIDE SEQUENCE [LARGE SCALE GENOMIC DNA]</scope>
    <source>
        <strain evidence="1 2">NBRC 102219</strain>
    </source>
</reference>
<sequence length="62" mass="6978">MEASPTSFWPNFPDIIKLPDNIKKGMASRGKLWVGWKIFITAMLEGIDPNTESAAQPLMTRE</sequence>
<evidence type="ECO:0000313" key="2">
    <source>
        <dbReference type="Proteomes" id="UP000321726"/>
    </source>
</evidence>
<proteinExistence type="predicted"/>
<dbReference type="Proteomes" id="UP000321726">
    <property type="component" value="Unassembled WGS sequence"/>
</dbReference>
<evidence type="ECO:0000313" key="1">
    <source>
        <dbReference type="EMBL" id="GEN26013.1"/>
    </source>
</evidence>